<reference evidence="2" key="1">
    <citation type="submission" date="2021-02" db="EMBL/GenBank/DDBJ databases">
        <title>First Annotated Genome of the Yellow-green Alga Tribonema minus.</title>
        <authorList>
            <person name="Mahan K.M."/>
        </authorList>
    </citation>
    <scope>NUCLEOTIDE SEQUENCE</scope>
    <source>
        <strain evidence="2">UTEX B ZZ1240</strain>
    </source>
</reference>
<dbReference type="OrthoDB" id="10438560at2759"/>
<feature type="region of interest" description="Disordered" evidence="1">
    <location>
        <begin position="1"/>
        <end position="67"/>
    </location>
</feature>
<evidence type="ECO:0000313" key="3">
    <source>
        <dbReference type="Proteomes" id="UP000664859"/>
    </source>
</evidence>
<feature type="compositionally biased region" description="Basic and acidic residues" evidence="1">
    <location>
        <begin position="46"/>
        <end position="56"/>
    </location>
</feature>
<organism evidence="2 3">
    <name type="scientific">Tribonema minus</name>
    <dbReference type="NCBI Taxonomy" id="303371"/>
    <lineage>
        <taxon>Eukaryota</taxon>
        <taxon>Sar</taxon>
        <taxon>Stramenopiles</taxon>
        <taxon>Ochrophyta</taxon>
        <taxon>PX clade</taxon>
        <taxon>Xanthophyceae</taxon>
        <taxon>Tribonematales</taxon>
        <taxon>Tribonemataceae</taxon>
        <taxon>Tribonema</taxon>
    </lineage>
</organism>
<accession>A0A835YVC2</accession>
<feature type="compositionally biased region" description="Polar residues" evidence="1">
    <location>
        <begin position="1"/>
        <end position="18"/>
    </location>
</feature>
<dbReference type="Proteomes" id="UP000664859">
    <property type="component" value="Unassembled WGS sequence"/>
</dbReference>
<feature type="region of interest" description="Disordered" evidence="1">
    <location>
        <begin position="86"/>
        <end position="110"/>
    </location>
</feature>
<protein>
    <submittedName>
        <fullName evidence="2">Uncharacterized protein</fullName>
    </submittedName>
</protein>
<dbReference type="EMBL" id="JAFCMP010000268">
    <property type="protein sequence ID" value="KAG5182085.1"/>
    <property type="molecule type" value="Genomic_DNA"/>
</dbReference>
<evidence type="ECO:0000313" key="2">
    <source>
        <dbReference type="EMBL" id="KAG5182085.1"/>
    </source>
</evidence>
<feature type="compositionally biased region" description="Basic and acidic residues" evidence="1">
    <location>
        <begin position="91"/>
        <end position="110"/>
    </location>
</feature>
<name>A0A835YVC2_9STRA</name>
<keyword evidence="3" id="KW-1185">Reference proteome</keyword>
<gene>
    <name evidence="2" type="ORF">JKP88DRAFT_221454</name>
</gene>
<sequence length="178" mass="20062">MVLPQQQSLDTRSHSMNLYTRKHDNRAITALSMAAEGKKKRRRKRESSGTREESGEASRVADIQMTQDTGFNPELADLFVDDWSGMQAPRGMKDKKDAKEPLPSKDGKTELPDLKKFESQLTPISGMKPEVRELTAAERFQEGNVVKAIKAATWFALLSLVAWEIYLHSPFFKPPGQV</sequence>
<dbReference type="AlphaFoldDB" id="A0A835YVC2"/>
<proteinExistence type="predicted"/>
<comment type="caution">
    <text evidence="2">The sequence shown here is derived from an EMBL/GenBank/DDBJ whole genome shotgun (WGS) entry which is preliminary data.</text>
</comment>
<evidence type="ECO:0000256" key="1">
    <source>
        <dbReference type="SAM" id="MobiDB-lite"/>
    </source>
</evidence>